<feature type="region of interest" description="Disordered" evidence="10">
    <location>
        <begin position="40"/>
        <end position="96"/>
    </location>
</feature>
<dbReference type="InterPro" id="IPR001882">
    <property type="entry name" value="Biotin_BS"/>
</dbReference>
<proteinExistence type="predicted"/>
<accession>A0A2V4UQ75</accession>
<dbReference type="GO" id="GO:0006633">
    <property type="term" value="P:fatty acid biosynthetic process"/>
    <property type="evidence" value="ECO:0007669"/>
    <property type="project" value="UniProtKB-UniPathway"/>
</dbReference>
<evidence type="ECO:0000256" key="7">
    <source>
        <dbReference type="ARBA" id="ARBA00023160"/>
    </source>
</evidence>
<feature type="compositionally biased region" description="Basic residues" evidence="10">
    <location>
        <begin position="49"/>
        <end position="60"/>
    </location>
</feature>
<evidence type="ECO:0000256" key="9">
    <source>
        <dbReference type="RuleBase" id="RU364072"/>
    </source>
</evidence>
<dbReference type="Pfam" id="PF00364">
    <property type="entry name" value="Biotin_lipoyl"/>
    <property type="match status" value="1"/>
</dbReference>
<evidence type="ECO:0000256" key="3">
    <source>
        <dbReference type="ARBA" id="ARBA00017562"/>
    </source>
</evidence>
<dbReference type="FunFam" id="2.40.50.100:FF:000003">
    <property type="entry name" value="Acetyl-CoA carboxylase biotin carboxyl carrier protein"/>
    <property type="match status" value="1"/>
</dbReference>
<dbReference type="AlphaFoldDB" id="A0A2V4UQ75"/>
<reference evidence="12 13" key="1">
    <citation type="submission" date="2018-06" db="EMBL/GenBank/DDBJ databases">
        <title>Genomic Encyclopedia of Type Strains, Phase III (KMG-III): the genomes of soil and plant-associated and newly described type strains.</title>
        <authorList>
            <person name="Whitman W."/>
        </authorList>
    </citation>
    <scope>NUCLEOTIDE SEQUENCE [LARGE SCALE GENOMIC DNA]</scope>
    <source>
        <strain evidence="12 13">CECT 5889</strain>
    </source>
</reference>
<dbReference type="PANTHER" id="PTHR45266">
    <property type="entry name" value="OXALOACETATE DECARBOXYLASE ALPHA CHAIN"/>
    <property type="match status" value="1"/>
</dbReference>
<evidence type="ECO:0000256" key="4">
    <source>
        <dbReference type="ARBA" id="ARBA00022516"/>
    </source>
</evidence>
<evidence type="ECO:0000256" key="6">
    <source>
        <dbReference type="ARBA" id="ARBA00023098"/>
    </source>
</evidence>
<dbReference type="RefSeq" id="WP_110923440.1">
    <property type="nucleotide sequence ID" value="NZ_QJSU01000006.1"/>
</dbReference>
<dbReference type="UniPathway" id="UPA00094"/>
<keyword evidence="7 9" id="KW-0275">Fatty acid biosynthesis</keyword>
<feature type="domain" description="Lipoyl-binding" evidence="11">
    <location>
        <begin position="97"/>
        <end position="173"/>
    </location>
</feature>
<evidence type="ECO:0000313" key="13">
    <source>
        <dbReference type="Proteomes" id="UP000247746"/>
    </source>
</evidence>
<dbReference type="Proteomes" id="UP000247746">
    <property type="component" value="Unassembled WGS sequence"/>
</dbReference>
<organism evidence="12 13">
    <name type="scientific">Psychrobacter fozii</name>
    <dbReference type="NCBI Taxonomy" id="198480"/>
    <lineage>
        <taxon>Bacteria</taxon>
        <taxon>Pseudomonadati</taxon>
        <taxon>Pseudomonadota</taxon>
        <taxon>Gammaproteobacteria</taxon>
        <taxon>Moraxellales</taxon>
        <taxon>Moraxellaceae</taxon>
        <taxon>Psychrobacter</taxon>
    </lineage>
</organism>
<comment type="function">
    <text evidence="1 9">This protein is a component of the acetyl coenzyme A carboxylase complex; first, biotin carboxylase catalyzes the carboxylation of the carrier protein and then the transcarboxylase transfers the carboxyl group to form malonyl-CoA.</text>
</comment>
<dbReference type="InterPro" id="IPR000089">
    <property type="entry name" value="Biotin_lipoyl"/>
</dbReference>
<gene>
    <name evidence="12" type="ORF">DFP82_106101</name>
</gene>
<evidence type="ECO:0000256" key="5">
    <source>
        <dbReference type="ARBA" id="ARBA00022832"/>
    </source>
</evidence>
<dbReference type="InterPro" id="IPR050709">
    <property type="entry name" value="Biotin_Carboxyl_Carrier/Decarb"/>
</dbReference>
<keyword evidence="6 9" id="KW-0443">Lipid metabolism</keyword>
<dbReference type="PROSITE" id="PS50968">
    <property type="entry name" value="BIOTINYL_LIPOYL"/>
    <property type="match status" value="1"/>
</dbReference>
<evidence type="ECO:0000256" key="1">
    <source>
        <dbReference type="ARBA" id="ARBA00003761"/>
    </source>
</evidence>
<sequence>MNINFTDLEKLIKIAESADIQSLEVTDGDARISIVCQADGNESSNHIGNTRHSKTAHSKSRTATSHNNTSNNTSADNSSMDETVTTEVANSSASSSSSQVLAPMLGTFYLRSEPTAEAFFEVGDQVVVGQTLCIIEAMKMMHEVKAEADGTIQEILIEEGDVVEYAQPLFIIAPDS</sequence>
<dbReference type="PROSITE" id="PS00188">
    <property type="entry name" value="BIOTIN"/>
    <property type="match status" value="1"/>
</dbReference>
<protein>
    <recommendedName>
        <fullName evidence="3 9">Biotin carboxyl carrier protein of acetyl-CoA carboxylase</fullName>
    </recommendedName>
</protein>
<dbReference type="GO" id="GO:0009317">
    <property type="term" value="C:acetyl-CoA carboxylase complex"/>
    <property type="evidence" value="ECO:0007669"/>
    <property type="project" value="InterPro"/>
</dbReference>
<dbReference type="PANTHER" id="PTHR45266:SF3">
    <property type="entry name" value="OXALOACETATE DECARBOXYLASE ALPHA CHAIN"/>
    <property type="match status" value="1"/>
</dbReference>
<dbReference type="CDD" id="cd06850">
    <property type="entry name" value="biotinyl_domain"/>
    <property type="match status" value="1"/>
</dbReference>
<keyword evidence="5 9" id="KW-0276">Fatty acid metabolism</keyword>
<evidence type="ECO:0000313" key="12">
    <source>
        <dbReference type="EMBL" id="PYE38696.1"/>
    </source>
</evidence>
<evidence type="ECO:0000259" key="11">
    <source>
        <dbReference type="PROSITE" id="PS50968"/>
    </source>
</evidence>
<dbReference type="GO" id="GO:0003989">
    <property type="term" value="F:acetyl-CoA carboxylase activity"/>
    <property type="evidence" value="ECO:0007669"/>
    <property type="project" value="InterPro"/>
</dbReference>
<keyword evidence="4 9" id="KW-0444">Lipid biosynthesis</keyword>
<evidence type="ECO:0000256" key="8">
    <source>
        <dbReference type="ARBA" id="ARBA00023267"/>
    </source>
</evidence>
<keyword evidence="8 9" id="KW-0092">Biotin</keyword>
<evidence type="ECO:0000256" key="2">
    <source>
        <dbReference type="ARBA" id="ARBA00005194"/>
    </source>
</evidence>
<name>A0A2V4UQ75_9GAMM</name>
<feature type="compositionally biased region" description="Low complexity" evidence="10">
    <location>
        <begin position="62"/>
        <end position="78"/>
    </location>
</feature>
<comment type="pathway">
    <text evidence="2 9">Lipid metabolism; fatty acid biosynthesis.</text>
</comment>
<feature type="compositionally biased region" description="Polar residues" evidence="10">
    <location>
        <begin position="80"/>
        <end position="90"/>
    </location>
</feature>
<dbReference type="Gene3D" id="2.40.50.100">
    <property type="match status" value="1"/>
</dbReference>
<keyword evidence="13" id="KW-1185">Reference proteome</keyword>
<dbReference type="InterPro" id="IPR011053">
    <property type="entry name" value="Single_hybrid_motif"/>
</dbReference>
<dbReference type="InterPro" id="IPR001249">
    <property type="entry name" value="AcCoA_biotinCC"/>
</dbReference>
<evidence type="ECO:0000256" key="10">
    <source>
        <dbReference type="SAM" id="MobiDB-lite"/>
    </source>
</evidence>
<dbReference type="OrthoDB" id="9811735at2"/>
<dbReference type="SUPFAM" id="SSF51230">
    <property type="entry name" value="Single hybrid motif"/>
    <property type="match status" value="1"/>
</dbReference>
<dbReference type="NCBIfam" id="TIGR00531">
    <property type="entry name" value="BCCP"/>
    <property type="match status" value="1"/>
</dbReference>
<comment type="caution">
    <text evidence="12">The sequence shown here is derived from an EMBL/GenBank/DDBJ whole genome shotgun (WGS) entry which is preliminary data.</text>
</comment>
<dbReference type="EMBL" id="QJSU01000006">
    <property type="protein sequence ID" value="PYE38696.1"/>
    <property type="molecule type" value="Genomic_DNA"/>
</dbReference>
<dbReference type="PRINTS" id="PR01071">
    <property type="entry name" value="ACOABIOTINCC"/>
</dbReference>